<protein>
    <submittedName>
        <fullName evidence="2">Uncharacterized protein</fullName>
    </submittedName>
</protein>
<feature type="chain" id="PRO_5041313116" evidence="1">
    <location>
        <begin position="22"/>
        <end position="112"/>
    </location>
</feature>
<accession>A0AA39F2S3</accession>
<proteinExistence type="predicted"/>
<dbReference type="AlphaFoldDB" id="A0AA39F2S3"/>
<organism evidence="2 3">
    <name type="scientific">Microctonus hyperodae</name>
    <name type="common">Parasitoid wasp</name>
    <dbReference type="NCBI Taxonomy" id="165561"/>
    <lineage>
        <taxon>Eukaryota</taxon>
        <taxon>Metazoa</taxon>
        <taxon>Ecdysozoa</taxon>
        <taxon>Arthropoda</taxon>
        <taxon>Hexapoda</taxon>
        <taxon>Insecta</taxon>
        <taxon>Pterygota</taxon>
        <taxon>Neoptera</taxon>
        <taxon>Endopterygota</taxon>
        <taxon>Hymenoptera</taxon>
        <taxon>Apocrita</taxon>
        <taxon>Ichneumonoidea</taxon>
        <taxon>Braconidae</taxon>
        <taxon>Euphorinae</taxon>
        <taxon>Microctonus</taxon>
    </lineage>
</organism>
<evidence type="ECO:0000256" key="1">
    <source>
        <dbReference type="SAM" id="SignalP"/>
    </source>
</evidence>
<name>A0AA39F2S3_MICHY</name>
<dbReference type="EMBL" id="JAQQBR010001834">
    <property type="protein sequence ID" value="KAK0161867.1"/>
    <property type="molecule type" value="Genomic_DNA"/>
</dbReference>
<gene>
    <name evidence="2" type="ORF">PV327_008272</name>
</gene>
<dbReference type="Proteomes" id="UP001168972">
    <property type="component" value="Unassembled WGS sequence"/>
</dbReference>
<reference evidence="2" key="1">
    <citation type="journal article" date="2023" name="bioRxiv">
        <title>Scaffold-level genome assemblies of two parasitoid biocontrol wasps reveal the parthenogenesis mechanism and an associated novel virus.</title>
        <authorList>
            <person name="Inwood S."/>
            <person name="Skelly J."/>
            <person name="Guhlin J."/>
            <person name="Harrop T."/>
            <person name="Goldson S."/>
            <person name="Dearden P."/>
        </authorList>
    </citation>
    <scope>NUCLEOTIDE SEQUENCE</scope>
    <source>
        <strain evidence="2">Lincoln</strain>
        <tissue evidence="2">Whole body</tissue>
    </source>
</reference>
<feature type="signal peptide" evidence="1">
    <location>
        <begin position="1"/>
        <end position="21"/>
    </location>
</feature>
<comment type="caution">
    <text evidence="2">The sequence shown here is derived from an EMBL/GenBank/DDBJ whole genome shotgun (WGS) entry which is preliminary data.</text>
</comment>
<evidence type="ECO:0000313" key="2">
    <source>
        <dbReference type="EMBL" id="KAK0161867.1"/>
    </source>
</evidence>
<evidence type="ECO:0000313" key="3">
    <source>
        <dbReference type="Proteomes" id="UP001168972"/>
    </source>
</evidence>
<reference evidence="2" key="2">
    <citation type="submission" date="2023-03" db="EMBL/GenBank/DDBJ databases">
        <authorList>
            <person name="Inwood S.N."/>
            <person name="Skelly J.G."/>
            <person name="Guhlin J."/>
            <person name="Harrop T.W.R."/>
            <person name="Goldson S.G."/>
            <person name="Dearden P.K."/>
        </authorList>
    </citation>
    <scope>NUCLEOTIDE SEQUENCE</scope>
    <source>
        <strain evidence="2">Lincoln</strain>
        <tissue evidence="2">Whole body</tissue>
    </source>
</reference>
<sequence length="112" mass="12268">MLAKQLCGQLAVLVMVISAMALLPEDLEDQSLTIHSLQEDCSSRCPELDFNQNRTDDVSSEVGCGVRCKIDQCEKGCGAWEQALETSCQTTCVKRDTGVITAKRTVLCPWLS</sequence>
<keyword evidence="1" id="KW-0732">Signal</keyword>
<keyword evidence="3" id="KW-1185">Reference proteome</keyword>